<dbReference type="Proteomes" id="UP001466331">
    <property type="component" value="Unassembled WGS sequence"/>
</dbReference>
<accession>A0ABU9UE97</accession>
<organism evidence="1 2">
    <name type="scientific">Rarispira pelagica</name>
    <dbReference type="NCBI Taxonomy" id="3141764"/>
    <lineage>
        <taxon>Bacteria</taxon>
        <taxon>Pseudomonadati</taxon>
        <taxon>Spirochaetota</taxon>
        <taxon>Spirochaetia</taxon>
        <taxon>Winmispirales</taxon>
        <taxon>Winmispiraceae</taxon>
        <taxon>Rarispira</taxon>
    </lineage>
</organism>
<reference evidence="1 2" key="1">
    <citation type="submission" date="2024-03" db="EMBL/GenBank/DDBJ databases">
        <title>Ignisphaera cupida sp. nov., a hyperthermophilic hydrolytic archaeon from a hot spring of Kamchatka, and proposal of Ignisphaeraceae fam. nov.</title>
        <authorList>
            <person name="Podosokorskaya O.A."/>
            <person name="Elcheninov A.G."/>
            <person name="Maltseva A.I."/>
            <person name="Zayulina K.S."/>
            <person name="Novikov A."/>
            <person name="Merkel A.Y."/>
        </authorList>
    </citation>
    <scope>NUCLEOTIDE SEQUENCE [LARGE SCALE GENOMIC DNA]</scope>
    <source>
        <strain evidence="1 2">38H-sp</strain>
    </source>
</reference>
<evidence type="ECO:0000313" key="1">
    <source>
        <dbReference type="EMBL" id="MEM5948467.1"/>
    </source>
</evidence>
<protein>
    <recommendedName>
        <fullName evidence="3">Integron gene cassette protein</fullName>
    </recommendedName>
</protein>
<dbReference type="EMBL" id="JBCHKQ010000003">
    <property type="protein sequence ID" value="MEM5948467.1"/>
    <property type="molecule type" value="Genomic_DNA"/>
</dbReference>
<evidence type="ECO:0000313" key="2">
    <source>
        <dbReference type="Proteomes" id="UP001466331"/>
    </source>
</evidence>
<gene>
    <name evidence="1" type="ORF">WKV44_07905</name>
</gene>
<evidence type="ECO:0008006" key="3">
    <source>
        <dbReference type="Google" id="ProtNLM"/>
    </source>
</evidence>
<name>A0ABU9UE97_9SPIR</name>
<keyword evidence="2" id="KW-1185">Reference proteome</keyword>
<sequence>MLREIKNVKQNPGEYRRWFSDDYFDLIVWYAEDKKTITGFQLCYDKPGKERAFTWKSPDSYLHTAVDAGEEPLSAKMSPILVADGSFDMLDVLQRFNKAGKALEPVIFNIVIEKIKTCPANLM</sequence>
<comment type="caution">
    <text evidence="1">The sequence shown here is derived from an EMBL/GenBank/DDBJ whole genome shotgun (WGS) entry which is preliminary data.</text>
</comment>
<proteinExistence type="predicted"/>
<dbReference type="RefSeq" id="WP_420069912.1">
    <property type="nucleotide sequence ID" value="NZ_JBCHKQ010000003.1"/>
</dbReference>